<dbReference type="SUPFAM" id="SSF46894">
    <property type="entry name" value="C-terminal effector domain of the bipartite response regulators"/>
    <property type="match status" value="1"/>
</dbReference>
<accession>A0ABW8LR84</accession>
<evidence type="ECO:0000256" key="3">
    <source>
        <dbReference type="ARBA" id="ARBA00023125"/>
    </source>
</evidence>
<dbReference type="RefSeq" id="WP_358640404.1">
    <property type="nucleotide sequence ID" value="NZ_JBFACG010000014.1"/>
</dbReference>
<dbReference type="PANTHER" id="PTHR43214">
    <property type="entry name" value="TWO-COMPONENT RESPONSE REGULATOR"/>
    <property type="match status" value="1"/>
</dbReference>
<evidence type="ECO:0000259" key="6">
    <source>
        <dbReference type="PROSITE" id="PS50043"/>
    </source>
</evidence>
<evidence type="ECO:0000256" key="1">
    <source>
        <dbReference type="ARBA" id="ARBA00022553"/>
    </source>
</evidence>
<sequence>MTIRVLLADDQTLLRATFRILIDSCEDMEVVAEAADGAEAAALTSAHAPDVVVMDIRMPGTDGLAATSAICADPELSATRVLILTTFETDEYVARALRAGASGFLGKDVGADELLTGIRTVASGDSLLSPVATRALITRFLTAPDPEAPLAPSELLASLTAREREVMSLAAEGKSNAEIAEVLFVSPLTVRTHVQRAMNKLGARDRAQLVVIAYQSGLVRPAPPRDQF</sequence>
<evidence type="ECO:0000256" key="4">
    <source>
        <dbReference type="ARBA" id="ARBA00023163"/>
    </source>
</evidence>
<feature type="domain" description="Response regulatory" evidence="7">
    <location>
        <begin position="4"/>
        <end position="122"/>
    </location>
</feature>
<keyword evidence="2" id="KW-0805">Transcription regulation</keyword>
<evidence type="ECO:0000259" key="7">
    <source>
        <dbReference type="PROSITE" id="PS50110"/>
    </source>
</evidence>
<dbReference type="CDD" id="cd06170">
    <property type="entry name" value="LuxR_C_like"/>
    <property type="match status" value="1"/>
</dbReference>
<gene>
    <name evidence="8" type="ORF">ACI2L5_20100</name>
</gene>
<feature type="domain" description="HTH luxR-type" evidence="6">
    <location>
        <begin position="152"/>
        <end position="217"/>
    </location>
</feature>
<keyword evidence="4" id="KW-0804">Transcription</keyword>
<protein>
    <submittedName>
        <fullName evidence="8">Response regulator</fullName>
    </submittedName>
</protein>
<organism evidence="8 9">
    <name type="scientific">Streptomyces milbemycinicus</name>
    <dbReference type="NCBI Taxonomy" id="476552"/>
    <lineage>
        <taxon>Bacteria</taxon>
        <taxon>Bacillati</taxon>
        <taxon>Actinomycetota</taxon>
        <taxon>Actinomycetes</taxon>
        <taxon>Kitasatosporales</taxon>
        <taxon>Streptomycetaceae</taxon>
        <taxon>Streptomyces</taxon>
    </lineage>
</organism>
<dbReference type="InterPro" id="IPR039420">
    <property type="entry name" value="WalR-like"/>
</dbReference>
<dbReference type="InterPro" id="IPR000792">
    <property type="entry name" value="Tscrpt_reg_LuxR_C"/>
</dbReference>
<dbReference type="PANTHER" id="PTHR43214:SF24">
    <property type="entry name" value="TRANSCRIPTIONAL REGULATORY PROTEIN NARL-RELATED"/>
    <property type="match status" value="1"/>
</dbReference>
<dbReference type="PRINTS" id="PR00038">
    <property type="entry name" value="HTHLUXR"/>
</dbReference>
<evidence type="ECO:0000256" key="2">
    <source>
        <dbReference type="ARBA" id="ARBA00023015"/>
    </source>
</evidence>
<reference evidence="8 9" key="1">
    <citation type="submission" date="2024-11" db="EMBL/GenBank/DDBJ databases">
        <title>The Natural Products Discovery Center: Release of the First 8490 Sequenced Strains for Exploring Actinobacteria Biosynthetic Diversity.</title>
        <authorList>
            <person name="Kalkreuter E."/>
            <person name="Kautsar S.A."/>
            <person name="Yang D."/>
            <person name="Bader C.D."/>
            <person name="Teijaro C.N."/>
            <person name="Fluegel L."/>
            <person name="Davis C.M."/>
            <person name="Simpson J.R."/>
            <person name="Lauterbach L."/>
            <person name="Steele A.D."/>
            <person name="Gui C."/>
            <person name="Meng S."/>
            <person name="Li G."/>
            <person name="Viehrig K."/>
            <person name="Ye F."/>
            <person name="Su P."/>
            <person name="Kiefer A.F."/>
            <person name="Nichols A."/>
            <person name="Cepeda A.J."/>
            <person name="Yan W."/>
            <person name="Fan B."/>
            <person name="Jiang Y."/>
            <person name="Adhikari A."/>
            <person name="Zheng C.-J."/>
            <person name="Schuster L."/>
            <person name="Cowan T.M."/>
            <person name="Smanski M.J."/>
            <person name="Chevrette M.G."/>
            <person name="De Carvalho L.P.S."/>
            <person name="Shen B."/>
        </authorList>
    </citation>
    <scope>NUCLEOTIDE SEQUENCE [LARGE SCALE GENOMIC DNA]</scope>
    <source>
        <strain evidence="8 9">NPDC020863</strain>
    </source>
</reference>
<evidence type="ECO:0000313" key="9">
    <source>
        <dbReference type="Proteomes" id="UP001620295"/>
    </source>
</evidence>
<dbReference type="Proteomes" id="UP001620295">
    <property type="component" value="Unassembled WGS sequence"/>
</dbReference>
<dbReference type="InterPro" id="IPR001789">
    <property type="entry name" value="Sig_transdc_resp-reg_receiver"/>
</dbReference>
<dbReference type="InterPro" id="IPR011006">
    <property type="entry name" value="CheY-like_superfamily"/>
</dbReference>
<dbReference type="Pfam" id="PF00072">
    <property type="entry name" value="Response_reg"/>
    <property type="match status" value="1"/>
</dbReference>
<dbReference type="SMART" id="SM00448">
    <property type="entry name" value="REC"/>
    <property type="match status" value="1"/>
</dbReference>
<feature type="modified residue" description="4-aspartylphosphate" evidence="5">
    <location>
        <position position="55"/>
    </location>
</feature>
<dbReference type="PROSITE" id="PS50110">
    <property type="entry name" value="RESPONSE_REGULATORY"/>
    <property type="match status" value="1"/>
</dbReference>
<dbReference type="SUPFAM" id="SSF52172">
    <property type="entry name" value="CheY-like"/>
    <property type="match status" value="1"/>
</dbReference>
<comment type="caution">
    <text evidence="8">The sequence shown here is derived from an EMBL/GenBank/DDBJ whole genome shotgun (WGS) entry which is preliminary data.</text>
</comment>
<dbReference type="CDD" id="cd17535">
    <property type="entry name" value="REC_NarL-like"/>
    <property type="match status" value="1"/>
</dbReference>
<dbReference type="Pfam" id="PF00196">
    <property type="entry name" value="GerE"/>
    <property type="match status" value="1"/>
</dbReference>
<dbReference type="SMART" id="SM00421">
    <property type="entry name" value="HTH_LUXR"/>
    <property type="match status" value="1"/>
</dbReference>
<evidence type="ECO:0000313" key="8">
    <source>
        <dbReference type="EMBL" id="MFK4267220.1"/>
    </source>
</evidence>
<dbReference type="PROSITE" id="PS50043">
    <property type="entry name" value="HTH_LUXR_2"/>
    <property type="match status" value="1"/>
</dbReference>
<keyword evidence="9" id="KW-1185">Reference proteome</keyword>
<dbReference type="InterPro" id="IPR058245">
    <property type="entry name" value="NreC/VraR/RcsB-like_REC"/>
</dbReference>
<dbReference type="Gene3D" id="3.40.50.2300">
    <property type="match status" value="1"/>
</dbReference>
<proteinExistence type="predicted"/>
<dbReference type="EMBL" id="JBJDQH010000006">
    <property type="protein sequence ID" value="MFK4267220.1"/>
    <property type="molecule type" value="Genomic_DNA"/>
</dbReference>
<keyword evidence="3" id="KW-0238">DNA-binding</keyword>
<evidence type="ECO:0000256" key="5">
    <source>
        <dbReference type="PROSITE-ProRule" id="PRU00169"/>
    </source>
</evidence>
<dbReference type="PROSITE" id="PS00622">
    <property type="entry name" value="HTH_LUXR_1"/>
    <property type="match status" value="1"/>
</dbReference>
<name>A0ABW8LR84_9ACTN</name>
<dbReference type="InterPro" id="IPR016032">
    <property type="entry name" value="Sig_transdc_resp-reg_C-effctor"/>
</dbReference>
<keyword evidence="1 5" id="KW-0597">Phosphoprotein</keyword>